<accession>A0A6J4KSF0</accession>
<gene>
    <name evidence="2" type="ORF">AVDCRST_MAG93-5347</name>
</gene>
<dbReference type="PANTHER" id="PTHR14911">
    <property type="entry name" value="THUMP DOMAIN-CONTAINING"/>
    <property type="match status" value="1"/>
</dbReference>
<dbReference type="AlphaFoldDB" id="A0A6J4KSF0"/>
<proteinExistence type="predicted"/>
<dbReference type="SUPFAM" id="SSF53335">
    <property type="entry name" value="S-adenosyl-L-methionine-dependent methyltransferases"/>
    <property type="match status" value="1"/>
</dbReference>
<keyword evidence="2" id="KW-0489">Methyltransferase</keyword>
<dbReference type="InterPro" id="IPR000241">
    <property type="entry name" value="RlmKL-like_Mtase"/>
</dbReference>
<dbReference type="GO" id="GO:0030488">
    <property type="term" value="P:tRNA methylation"/>
    <property type="evidence" value="ECO:0007669"/>
    <property type="project" value="TreeGrafter"/>
</dbReference>
<dbReference type="Pfam" id="PF01170">
    <property type="entry name" value="UPF0020"/>
    <property type="match status" value="1"/>
</dbReference>
<dbReference type="InterPro" id="IPR029063">
    <property type="entry name" value="SAM-dependent_MTases_sf"/>
</dbReference>
<organism evidence="2">
    <name type="scientific">uncultured Chloroflexia bacterium</name>
    <dbReference type="NCBI Taxonomy" id="1672391"/>
    <lineage>
        <taxon>Bacteria</taxon>
        <taxon>Bacillati</taxon>
        <taxon>Chloroflexota</taxon>
        <taxon>Chloroflexia</taxon>
        <taxon>environmental samples</taxon>
    </lineage>
</organism>
<name>A0A6J4KSF0_9CHLR</name>
<protein>
    <submittedName>
        <fullName evidence="2">Predicted N6-adenine-specific RNA methylase containing THUMP domain</fullName>
    </submittedName>
</protein>
<dbReference type="Gene3D" id="3.40.50.150">
    <property type="entry name" value="Vaccinia Virus protein VP39"/>
    <property type="match status" value="1"/>
</dbReference>
<dbReference type="GO" id="GO:0016423">
    <property type="term" value="F:tRNA (guanine) methyltransferase activity"/>
    <property type="evidence" value="ECO:0007669"/>
    <property type="project" value="TreeGrafter"/>
</dbReference>
<evidence type="ECO:0000313" key="2">
    <source>
        <dbReference type="EMBL" id="CAA9312977.1"/>
    </source>
</evidence>
<feature type="domain" description="Ribosomal RNA large subunit methyltransferase K/L-like methyltransferase" evidence="1">
    <location>
        <begin position="176"/>
        <end position="246"/>
    </location>
</feature>
<reference evidence="2" key="1">
    <citation type="submission" date="2020-02" db="EMBL/GenBank/DDBJ databases">
        <authorList>
            <person name="Meier V. D."/>
        </authorList>
    </citation>
    <scope>NUCLEOTIDE SEQUENCE</scope>
    <source>
        <strain evidence="2">AVDCRST_MAG93</strain>
    </source>
</reference>
<dbReference type="EMBL" id="CADCTR010001803">
    <property type="protein sequence ID" value="CAA9312977.1"/>
    <property type="molecule type" value="Genomic_DNA"/>
</dbReference>
<sequence length="246" mass="27092">MTHAPQAQNAPADPITCEIEVLPGLESFAIEELRERFRRRVTILPSLREGLLPILFDGDLGELLELRTVLAVYGQRHFAVPRPKALLGHAAFTTLLSMIEAVRDLHPTDAFQTVRVSAAGADSAVLTRWREMIAEQTGLSDVADEGDLLIRLRRPLDGAEGWDVLIRLSPRPLSVRDWRVCNRPGALNATAAQAMVRLTQPNPDDVVLNPACGSATLLVERLHYGPARIAMGCDIDQEALRCAQRN</sequence>
<feature type="non-terminal residue" evidence="2">
    <location>
        <position position="246"/>
    </location>
</feature>
<evidence type="ECO:0000259" key="1">
    <source>
        <dbReference type="Pfam" id="PF01170"/>
    </source>
</evidence>
<keyword evidence="2" id="KW-0808">Transferase</keyword>
<dbReference type="PANTHER" id="PTHR14911:SF13">
    <property type="entry name" value="TRNA (GUANINE(6)-N2)-METHYLTRANSFERASE THUMP3"/>
    <property type="match status" value="1"/>
</dbReference>